<feature type="domain" description="Bacterial sugar transferase" evidence="3">
    <location>
        <begin position="114"/>
        <end position="299"/>
    </location>
</feature>
<evidence type="ECO:0000313" key="4">
    <source>
        <dbReference type="EMBL" id="HGW95366.1"/>
    </source>
</evidence>
<comment type="similarity">
    <text evidence="1">Belongs to the bacterial sugar transferase family.</text>
</comment>
<dbReference type="GO" id="GO:0016780">
    <property type="term" value="F:phosphotransferase activity, for other substituted phosphate groups"/>
    <property type="evidence" value="ECO:0007669"/>
    <property type="project" value="TreeGrafter"/>
</dbReference>
<dbReference type="PANTHER" id="PTHR30576">
    <property type="entry name" value="COLANIC BIOSYNTHESIS UDP-GLUCOSE LIPID CARRIER TRANSFERASE"/>
    <property type="match status" value="1"/>
</dbReference>
<proteinExistence type="inferred from homology"/>
<evidence type="ECO:0000259" key="3">
    <source>
        <dbReference type="Pfam" id="PF02397"/>
    </source>
</evidence>
<reference evidence="4" key="1">
    <citation type="journal article" date="2020" name="mSystems">
        <title>Genome- and Community-Level Interaction Insights into Carbon Utilization and Element Cycling Functions of Hydrothermarchaeota in Hydrothermal Sediment.</title>
        <authorList>
            <person name="Zhou Z."/>
            <person name="Liu Y."/>
            <person name="Xu W."/>
            <person name="Pan J."/>
            <person name="Luo Z.H."/>
            <person name="Li M."/>
        </authorList>
    </citation>
    <scope>NUCLEOTIDE SEQUENCE [LARGE SCALE GENOMIC DNA]</scope>
    <source>
        <strain evidence="4">SpSt-402</strain>
    </source>
</reference>
<keyword evidence="2" id="KW-1133">Transmembrane helix</keyword>
<evidence type="ECO:0000256" key="2">
    <source>
        <dbReference type="SAM" id="Phobius"/>
    </source>
</evidence>
<feature type="transmembrane region" description="Helical" evidence="2">
    <location>
        <begin position="116"/>
        <end position="143"/>
    </location>
</feature>
<gene>
    <name evidence="4" type="ORF">ENR47_13985</name>
</gene>
<organism evidence="4">
    <name type="scientific">Oscillatoriales cyanobacterium SpSt-402</name>
    <dbReference type="NCBI Taxonomy" id="2282168"/>
    <lineage>
        <taxon>Bacteria</taxon>
        <taxon>Bacillati</taxon>
        <taxon>Cyanobacteriota</taxon>
        <taxon>Cyanophyceae</taxon>
        <taxon>Oscillatoriophycideae</taxon>
        <taxon>Oscillatoriales</taxon>
    </lineage>
</organism>
<name>A0A832H4P9_9CYAN</name>
<dbReference type="Pfam" id="PF02397">
    <property type="entry name" value="Bac_transf"/>
    <property type="match status" value="1"/>
</dbReference>
<keyword evidence="2" id="KW-0472">Membrane</keyword>
<dbReference type="AlphaFoldDB" id="A0A832H4P9"/>
<dbReference type="InterPro" id="IPR003362">
    <property type="entry name" value="Bact_transf"/>
</dbReference>
<dbReference type="EMBL" id="DSRD01000867">
    <property type="protein sequence ID" value="HGW95366.1"/>
    <property type="molecule type" value="Genomic_DNA"/>
</dbReference>
<comment type="caution">
    <text evidence="4">The sequence shown here is derived from an EMBL/GenBank/DDBJ whole genome shotgun (WGS) entry which is preliminary data.</text>
</comment>
<keyword evidence="2" id="KW-0812">Transmembrane</keyword>
<keyword evidence="4" id="KW-0808">Transferase</keyword>
<sequence>MSTCPISLQRNNVSSSVVPTLQPNSMLAWRQRKLIVSPLKSGITLLPSLRRQDWLIDCLQRSTVKMVKLDPTLGEAHLKFWADACQQAGKPVYLRLRSTRNLPQKRYPQVWQLKRLFDWVAAAILLLLLSPLLLMLVGLIAVLSPGPIFYYQWRIGERGKLFQIIKFRSMVVGAERLHHQVMTNQEGLHKLKDDPRVTPLGRFMRKYSLDELPQLLNVLRGEMSLVGPRPWALYDAVRISPELQHRLNAMPGITGAWQVKGRSHMLDLNLVNRHDLNYLSSWSIWCDFKFLLLTIPKVLSGFGAY</sequence>
<accession>A0A832H4P9</accession>
<protein>
    <submittedName>
        <fullName evidence="4">Sugar transferase</fullName>
    </submittedName>
</protein>
<dbReference type="PANTHER" id="PTHR30576:SF10">
    <property type="entry name" value="SLL5057 PROTEIN"/>
    <property type="match status" value="1"/>
</dbReference>
<evidence type="ECO:0000256" key="1">
    <source>
        <dbReference type="ARBA" id="ARBA00006464"/>
    </source>
</evidence>
<dbReference type="NCBIfam" id="NF045514">
    <property type="entry name" value="glycotran_HepC"/>
    <property type="match status" value="1"/>
</dbReference>